<gene>
    <name evidence="1" type="ORF">SDC9_109370</name>
</gene>
<organism evidence="1">
    <name type="scientific">bioreactor metagenome</name>
    <dbReference type="NCBI Taxonomy" id="1076179"/>
    <lineage>
        <taxon>unclassified sequences</taxon>
        <taxon>metagenomes</taxon>
        <taxon>ecological metagenomes</taxon>
    </lineage>
</organism>
<accession>A0A645BAR6</accession>
<proteinExistence type="predicted"/>
<name>A0A645BAR6_9ZZZZ</name>
<sequence length="90" mass="10440">MNQAQQSRSKTQRFIIHLKFDKGQKAFPNLFIGKSQNAYEKSQGNDIHQIHAVTLKQVDFKMPTYRDGQQEKLSGKTDIEPDEIMPFLMV</sequence>
<dbReference type="EMBL" id="VSSQ01018897">
    <property type="protein sequence ID" value="MPM62497.1"/>
    <property type="molecule type" value="Genomic_DNA"/>
</dbReference>
<protein>
    <submittedName>
        <fullName evidence="1">Uncharacterized protein</fullName>
    </submittedName>
</protein>
<reference evidence="1" key="1">
    <citation type="submission" date="2019-08" db="EMBL/GenBank/DDBJ databases">
        <authorList>
            <person name="Kucharzyk K."/>
            <person name="Murdoch R.W."/>
            <person name="Higgins S."/>
            <person name="Loffler F."/>
        </authorList>
    </citation>
    <scope>NUCLEOTIDE SEQUENCE</scope>
</reference>
<comment type="caution">
    <text evidence="1">The sequence shown here is derived from an EMBL/GenBank/DDBJ whole genome shotgun (WGS) entry which is preliminary data.</text>
</comment>
<evidence type="ECO:0000313" key="1">
    <source>
        <dbReference type="EMBL" id="MPM62497.1"/>
    </source>
</evidence>
<dbReference type="AlphaFoldDB" id="A0A645BAR6"/>